<dbReference type="Gene3D" id="1.10.10.60">
    <property type="entry name" value="Homeodomain-like"/>
    <property type="match status" value="1"/>
</dbReference>
<keyword evidence="1" id="KW-0805">Transcription regulation</keyword>
<evidence type="ECO:0000256" key="2">
    <source>
        <dbReference type="ARBA" id="ARBA00023125"/>
    </source>
</evidence>
<keyword evidence="2 4" id="KW-0238">DNA-binding</keyword>
<proteinExistence type="predicted"/>
<dbReference type="Proteomes" id="UP001139971">
    <property type="component" value="Unassembled WGS sequence"/>
</dbReference>
<evidence type="ECO:0000256" key="4">
    <source>
        <dbReference type="PROSITE-ProRule" id="PRU00335"/>
    </source>
</evidence>
<comment type="caution">
    <text evidence="6">The sequence shown here is derived from an EMBL/GenBank/DDBJ whole genome shotgun (WGS) entry which is preliminary data.</text>
</comment>
<dbReference type="PANTHER" id="PTHR30055">
    <property type="entry name" value="HTH-TYPE TRANSCRIPTIONAL REGULATOR RUTR"/>
    <property type="match status" value="1"/>
</dbReference>
<gene>
    <name evidence="6" type="ORF">OD750_012925</name>
</gene>
<keyword evidence="3" id="KW-0804">Transcription</keyword>
<sequence>MAKSTDTRRRRAATKPALTRQIVIDAALAQIDAHGVDAFNLRALADRLGVYPTAIYWHVPNKTAILAEVAAAVFRDVAPPRDGRAWRDYLRLVFHRYRESARRHPNVAPLVGAQLVGNVSIDFDFVEGILGALVDAGLAGAKLSAGYNAVFASLIGFVIQEFSPMPEDDTAQWQSAVQQRLLGVDPERHPVLAANLPLLANKAFVLRWQNGSEAPLDAAFDAFVGQVIAGVESLRDA</sequence>
<feature type="DNA-binding region" description="H-T-H motif" evidence="4">
    <location>
        <begin position="40"/>
        <end position="59"/>
    </location>
</feature>
<reference evidence="6" key="1">
    <citation type="submission" date="2023-02" db="EMBL/GenBank/DDBJ databases">
        <title>Tahibacter soli sp. nov. isolated from soil.</title>
        <authorList>
            <person name="Baek J.H."/>
            <person name="Lee J.K."/>
            <person name="Choi D.G."/>
            <person name="Jeon C.O."/>
        </authorList>
    </citation>
    <scope>NUCLEOTIDE SEQUENCE</scope>
    <source>
        <strain evidence="6">BL</strain>
    </source>
</reference>
<dbReference type="SUPFAM" id="SSF48498">
    <property type="entry name" value="Tetracyclin repressor-like, C-terminal domain"/>
    <property type="match status" value="1"/>
</dbReference>
<dbReference type="InterPro" id="IPR001647">
    <property type="entry name" value="HTH_TetR"/>
</dbReference>
<dbReference type="EMBL" id="JAOVZO020000017">
    <property type="protein sequence ID" value="MDC8013441.1"/>
    <property type="molecule type" value="Genomic_DNA"/>
</dbReference>
<dbReference type="InterPro" id="IPR050109">
    <property type="entry name" value="HTH-type_TetR-like_transc_reg"/>
</dbReference>
<dbReference type="InterPro" id="IPR036271">
    <property type="entry name" value="Tet_transcr_reg_TetR-rel_C_sf"/>
</dbReference>
<dbReference type="InterPro" id="IPR004111">
    <property type="entry name" value="Repressor_TetR_C"/>
</dbReference>
<evidence type="ECO:0000313" key="7">
    <source>
        <dbReference type="Proteomes" id="UP001139971"/>
    </source>
</evidence>
<dbReference type="GO" id="GO:0003700">
    <property type="term" value="F:DNA-binding transcription factor activity"/>
    <property type="evidence" value="ECO:0007669"/>
    <property type="project" value="TreeGrafter"/>
</dbReference>
<dbReference type="GO" id="GO:0045892">
    <property type="term" value="P:negative regulation of DNA-templated transcription"/>
    <property type="evidence" value="ECO:0007669"/>
    <property type="project" value="InterPro"/>
</dbReference>
<dbReference type="GO" id="GO:0000976">
    <property type="term" value="F:transcription cis-regulatory region binding"/>
    <property type="evidence" value="ECO:0007669"/>
    <property type="project" value="TreeGrafter"/>
</dbReference>
<dbReference type="Pfam" id="PF00440">
    <property type="entry name" value="TetR_N"/>
    <property type="match status" value="1"/>
</dbReference>
<evidence type="ECO:0000313" key="6">
    <source>
        <dbReference type="EMBL" id="MDC8013441.1"/>
    </source>
</evidence>
<dbReference type="SUPFAM" id="SSF46689">
    <property type="entry name" value="Homeodomain-like"/>
    <property type="match status" value="1"/>
</dbReference>
<accession>A0A9X3YMG2</accession>
<dbReference type="AlphaFoldDB" id="A0A9X3YMG2"/>
<evidence type="ECO:0000256" key="1">
    <source>
        <dbReference type="ARBA" id="ARBA00023015"/>
    </source>
</evidence>
<evidence type="ECO:0000256" key="3">
    <source>
        <dbReference type="ARBA" id="ARBA00023163"/>
    </source>
</evidence>
<dbReference type="RefSeq" id="WP_263545648.1">
    <property type="nucleotide sequence ID" value="NZ_JAOVZO020000017.1"/>
</dbReference>
<protein>
    <submittedName>
        <fullName evidence="6">TetR family transcriptional regulator</fullName>
    </submittedName>
</protein>
<dbReference type="Gene3D" id="1.10.357.10">
    <property type="entry name" value="Tetracycline Repressor, domain 2"/>
    <property type="match status" value="1"/>
</dbReference>
<dbReference type="Pfam" id="PF02909">
    <property type="entry name" value="TetR_C_1"/>
    <property type="match status" value="1"/>
</dbReference>
<name>A0A9X3YMG2_9GAMM</name>
<organism evidence="6 7">
    <name type="scientific">Tahibacter soli</name>
    <dbReference type="NCBI Taxonomy" id="2983605"/>
    <lineage>
        <taxon>Bacteria</taxon>
        <taxon>Pseudomonadati</taxon>
        <taxon>Pseudomonadota</taxon>
        <taxon>Gammaproteobacteria</taxon>
        <taxon>Lysobacterales</taxon>
        <taxon>Rhodanobacteraceae</taxon>
        <taxon>Tahibacter</taxon>
    </lineage>
</organism>
<dbReference type="InterPro" id="IPR009057">
    <property type="entry name" value="Homeodomain-like_sf"/>
</dbReference>
<dbReference type="PROSITE" id="PS50977">
    <property type="entry name" value="HTH_TETR_2"/>
    <property type="match status" value="1"/>
</dbReference>
<evidence type="ECO:0000259" key="5">
    <source>
        <dbReference type="PROSITE" id="PS50977"/>
    </source>
</evidence>
<dbReference type="PANTHER" id="PTHR30055:SF151">
    <property type="entry name" value="TRANSCRIPTIONAL REGULATORY PROTEIN"/>
    <property type="match status" value="1"/>
</dbReference>
<feature type="domain" description="HTH tetR-type" evidence="5">
    <location>
        <begin position="17"/>
        <end position="77"/>
    </location>
</feature>
<keyword evidence="7" id="KW-1185">Reference proteome</keyword>